<dbReference type="InterPro" id="IPR003594">
    <property type="entry name" value="HATPase_dom"/>
</dbReference>
<dbReference type="InterPro" id="IPR050267">
    <property type="entry name" value="Anti-sigma-factor_SerPK"/>
</dbReference>
<dbReference type="EMBL" id="MJMN01000063">
    <property type="protein sequence ID" value="OMG76736.1"/>
    <property type="molecule type" value="Genomic_DNA"/>
</dbReference>
<dbReference type="Pfam" id="PF13581">
    <property type="entry name" value="HATPase_c_2"/>
    <property type="match status" value="1"/>
</dbReference>
<dbReference type="RefSeq" id="WP_054514737.1">
    <property type="nucleotide sequence ID" value="NZ_AP028040.1"/>
</dbReference>
<feature type="domain" description="Histidine kinase/HSP90-like ATPase" evidence="2">
    <location>
        <begin position="12"/>
        <end position="139"/>
    </location>
</feature>
<name>A0A1R1JLI1_ALCXX</name>
<reference evidence="3 4" key="1">
    <citation type="submission" date="2016-09" db="EMBL/GenBank/DDBJ databases">
        <title>Phylogenomics of Achromobacter.</title>
        <authorList>
            <person name="Jeukens J."/>
            <person name="Freschi L."/>
            <person name="Vincent A.T."/>
            <person name="Emond-Rheault J.-G."/>
            <person name="Kukavica-Ibrulj I."/>
            <person name="Charette S.J."/>
            <person name="Levesque R.C."/>
        </authorList>
    </citation>
    <scope>NUCLEOTIDE SEQUENCE [LARGE SCALE GENOMIC DNA]</scope>
    <source>
        <strain evidence="3 4">AUS488</strain>
    </source>
</reference>
<dbReference type="Gene3D" id="3.30.565.10">
    <property type="entry name" value="Histidine kinase-like ATPase, C-terminal domain"/>
    <property type="match status" value="1"/>
</dbReference>
<keyword evidence="3" id="KW-0418">Kinase</keyword>
<dbReference type="AlphaFoldDB" id="A0A1R1JLI1"/>
<dbReference type="PANTHER" id="PTHR35526">
    <property type="entry name" value="ANTI-SIGMA-F FACTOR RSBW-RELATED"/>
    <property type="match status" value="1"/>
</dbReference>
<protein>
    <submittedName>
        <fullName evidence="3">Serine/threonine protein kinase</fullName>
    </submittedName>
</protein>
<sequence>MPSQPDTLDLVPDARAVASAIEWLEAIAERDGWSPKLSFGLSLSLDEALTNIVSYAFDDPLLAPDPARVNLACRQDDEWISLEIIDNGRPYDPTKTAPPPLAATLDDAEIGGHGVRLMQHYLHDLRYTRDGDRNRLTLVMRAA</sequence>
<evidence type="ECO:0000313" key="4">
    <source>
        <dbReference type="Proteomes" id="UP000187251"/>
    </source>
</evidence>
<dbReference type="SUPFAM" id="SSF55874">
    <property type="entry name" value="ATPase domain of HSP90 chaperone/DNA topoisomerase II/histidine kinase"/>
    <property type="match status" value="1"/>
</dbReference>
<organism evidence="3 4">
    <name type="scientific">Alcaligenes xylosoxydans xylosoxydans</name>
    <name type="common">Achromobacter xylosoxidans</name>
    <dbReference type="NCBI Taxonomy" id="85698"/>
    <lineage>
        <taxon>Bacteria</taxon>
        <taxon>Pseudomonadati</taxon>
        <taxon>Pseudomonadota</taxon>
        <taxon>Betaproteobacteria</taxon>
        <taxon>Burkholderiales</taxon>
        <taxon>Alcaligenaceae</taxon>
        <taxon>Achromobacter</taxon>
    </lineage>
</organism>
<dbReference type="PANTHER" id="PTHR35526:SF6">
    <property type="entry name" value="SLR1861 PROTEIN"/>
    <property type="match status" value="1"/>
</dbReference>
<keyword evidence="3" id="KW-0808">Transferase</keyword>
<gene>
    <name evidence="3" type="ORF">BIZ92_16890</name>
</gene>
<dbReference type="OrthoDB" id="327549at2"/>
<keyword evidence="1 3" id="KW-0723">Serine/threonine-protein kinase</keyword>
<evidence type="ECO:0000256" key="1">
    <source>
        <dbReference type="ARBA" id="ARBA00022527"/>
    </source>
</evidence>
<proteinExistence type="predicted"/>
<accession>A0A1R1JLI1</accession>
<dbReference type="Proteomes" id="UP000187251">
    <property type="component" value="Unassembled WGS sequence"/>
</dbReference>
<evidence type="ECO:0000313" key="3">
    <source>
        <dbReference type="EMBL" id="OMG76736.1"/>
    </source>
</evidence>
<dbReference type="GO" id="GO:0004674">
    <property type="term" value="F:protein serine/threonine kinase activity"/>
    <property type="evidence" value="ECO:0007669"/>
    <property type="project" value="UniProtKB-KW"/>
</dbReference>
<evidence type="ECO:0000259" key="2">
    <source>
        <dbReference type="Pfam" id="PF13581"/>
    </source>
</evidence>
<comment type="caution">
    <text evidence="3">The sequence shown here is derived from an EMBL/GenBank/DDBJ whole genome shotgun (WGS) entry which is preliminary data.</text>
</comment>
<dbReference type="InterPro" id="IPR036890">
    <property type="entry name" value="HATPase_C_sf"/>
</dbReference>
<dbReference type="CDD" id="cd16936">
    <property type="entry name" value="HATPase_RsbW-like"/>
    <property type="match status" value="1"/>
</dbReference>